<feature type="domain" description="Glycosyl transferase family 1" evidence="1">
    <location>
        <begin position="219"/>
        <end position="365"/>
    </location>
</feature>
<dbReference type="InterPro" id="IPR001296">
    <property type="entry name" value="Glyco_trans_1"/>
</dbReference>
<evidence type="ECO:0000259" key="1">
    <source>
        <dbReference type="Pfam" id="PF00534"/>
    </source>
</evidence>
<dbReference type="RefSeq" id="WP_192376626.1">
    <property type="nucleotide sequence ID" value="NZ_CAJHIV010000001.1"/>
</dbReference>
<accession>A0ABR9D5J3</accession>
<dbReference type="PANTHER" id="PTHR45947">
    <property type="entry name" value="SULFOQUINOVOSYL TRANSFERASE SQD2"/>
    <property type="match status" value="1"/>
</dbReference>
<dbReference type="Pfam" id="PF13439">
    <property type="entry name" value="Glyco_transf_4"/>
    <property type="match status" value="1"/>
</dbReference>
<keyword evidence="4" id="KW-1185">Reference proteome</keyword>
<dbReference type="Proteomes" id="UP000652176">
    <property type="component" value="Unassembled WGS sequence"/>
</dbReference>
<dbReference type="EMBL" id="JACXSS010000001">
    <property type="protein sequence ID" value="MBD9358408.1"/>
    <property type="molecule type" value="Genomic_DNA"/>
</dbReference>
<comment type="caution">
    <text evidence="3">The sequence shown here is derived from an EMBL/GenBank/DDBJ whole genome shotgun (WGS) entry which is preliminary data.</text>
</comment>
<dbReference type="InterPro" id="IPR028098">
    <property type="entry name" value="Glyco_trans_4-like_N"/>
</dbReference>
<reference evidence="3 4" key="1">
    <citation type="submission" date="2020-09" db="EMBL/GenBank/DDBJ databases">
        <title>Methylomonas albis sp. nov. and Methylomonas fluvii sp. nov.: Two cold-adapted methanotrophs from the River Elbe and an amended description of Methylovulum psychrotolerans strain Eb1.</title>
        <authorList>
            <person name="Bussmann I.K."/>
            <person name="Klings K.-W."/>
            <person name="Warnstedt J."/>
            <person name="Hoppert M."/>
            <person name="Saborowski A."/>
            <person name="Horn F."/>
            <person name="Liebner S."/>
        </authorList>
    </citation>
    <scope>NUCLEOTIDE SEQUENCE [LARGE SCALE GENOMIC DNA]</scope>
    <source>
        <strain evidence="3 4">EbA</strain>
    </source>
</reference>
<evidence type="ECO:0000259" key="2">
    <source>
        <dbReference type="Pfam" id="PF13439"/>
    </source>
</evidence>
<dbReference type="Pfam" id="PF00534">
    <property type="entry name" value="Glycos_transf_1"/>
    <property type="match status" value="1"/>
</dbReference>
<protein>
    <submittedName>
        <fullName evidence="3">Glycosyltransferase</fullName>
    </submittedName>
</protein>
<name>A0ABR9D5J3_9GAMM</name>
<dbReference type="InterPro" id="IPR050194">
    <property type="entry name" value="Glycosyltransferase_grp1"/>
</dbReference>
<proteinExistence type="predicted"/>
<evidence type="ECO:0000313" key="4">
    <source>
        <dbReference type="Proteomes" id="UP000652176"/>
    </source>
</evidence>
<evidence type="ECO:0000313" key="3">
    <source>
        <dbReference type="EMBL" id="MBD9358408.1"/>
    </source>
</evidence>
<organism evidence="3 4">
    <name type="scientific">Methylomonas albis</name>
    <dbReference type="NCBI Taxonomy" id="1854563"/>
    <lineage>
        <taxon>Bacteria</taxon>
        <taxon>Pseudomonadati</taxon>
        <taxon>Pseudomonadota</taxon>
        <taxon>Gammaproteobacteria</taxon>
        <taxon>Methylococcales</taxon>
        <taxon>Methylococcaceae</taxon>
        <taxon>Methylomonas</taxon>
    </lineage>
</organism>
<sequence length="390" mass="42962">MKILVVHNSYQQAGGEDNVVAAEVSLLTKYDNEVELWSVDNKDLPNGLIGKIGTALNTNYSPAARAIAREKLRNFQPDVVHVHNFFPQISPSIYDACLDEGIPVVQTLHNYRLICPGAMLMRDGNICEQCVSRSPYQAAWYACYRGSRLGSLVVAHMVAQHRNRGTWQDKVTRFIALTEFAKSKFIAAGFPADKIAIKANFLHDPFLNSSLTISPPLSSEFALFVGRISKEKGIKVLMDAWIALSEKNMLKVAGSGPLESLLLGRNNVEALGRQTTAEVSALMRKATFLVLPSQWYEGFPLVLVEAFAHGLPVLASRLGSMADIIKDGETGLLFEPGNAEDLAEKAKFLLENPLQARQLGANARRIFLEKYTAEQNYAELMAIYTDACAA</sequence>
<dbReference type="SUPFAM" id="SSF53756">
    <property type="entry name" value="UDP-Glycosyltransferase/glycogen phosphorylase"/>
    <property type="match status" value="1"/>
</dbReference>
<dbReference type="PANTHER" id="PTHR45947:SF13">
    <property type="entry name" value="TRANSFERASE"/>
    <property type="match status" value="1"/>
</dbReference>
<gene>
    <name evidence="3" type="ORF">IE877_21445</name>
</gene>
<feature type="domain" description="Glycosyltransferase subfamily 4-like N-terminal" evidence="2">
    <location>
        <begin position="56"/>
        <end position="197"/>
    </location>
</feature>
<dbReference type="Gene3D" id="3.40.50.2000">
    <property type="entry name" value="Glycogen Phosphorylase B"/>
    <property type="match status" value="2"/>
</dbReference>